<evidence type="ECO:0000313" key="5">
    <source>
        <dbReference type="Proteomes" id="UP000639338"/>
    </source>
</evidence>
<comment type="similarity">
    <text evidence="1">Belongs to the AB hydrolase superfamily.</text>
</comment>
<keyword evidence="2" id="KW-0378">Hydrolase</keyword>
<dbReference type="Gene3D" id="3.40.50.1820">
    <property type="entry name" value="alpha/beta hydrolase"/>
    <property type="match status" value="1"/>
</dbReference>
<feature type="domain" description="AB hydrolase-1" evidence="3">
    <location>
        <begin position="50"/>
        <end position="147"/>
    </location>
</feature>
<keyword evidence="5" id="KW-1185">Reference proteome</keyword>
<proteinExistence type="inferred from homology"/>
<dbReference type="PANTHER" id="PTHR43798">
    <property type="entry name" value="MONOACYLGLYCEROL LIPASE"/>
    <property type="match status" value="1"/>
</dbReference>
<evidence type="ECO:0000259" key="3">
    <source>
        <dbReference type="Pfam" id="PF00561"/>
    </source>
</evidence>
<dbReference type="Proteomes" id="UP000639338">
    <property type="component" value="Unassembled WGS sequence"/>
</dbReference>
<evidence type="ECO:0000313" key="4">
    <source>
        <dbReference type="EMBL" id="KAF7992184.1"/>
    </source>
</evidence>
<dbReference type="InterPro" id="IPR000073">
    <property type="entry name" value="AB_hydrolase_1"/>
</dbReference>
<accession>A0A834XW01</accession>
<reference evidence="4 5" key="1">
    <citation type="submission" date="2020-08" db="EMBL/GenBank/DDBJ databases">
        <title>Aphidius gifuensis genome sequencing and assembly.</title>
        <authorList>
            <person name="Du Z."/>
        </authorList>
    </citation>
    <scope>NUCLEOTIDE SEQUENCE [LARGE SCALE GENOMIC DNA]</scope>
    <source>
        <strain evidence="4">YNYX2018</strain>
        <tissue evidence="4">Adults</tissue>
    </source>
</reference>
<dbReference type="PANTHER" id="PTHR43798:SF14">
    <property type="entry name" value="SERINE HYDROLASE-LIKE PROTEIN DDB_G0286239"/>
    <property type="match status" value="1"/>
</dbReference>
<dbReference type="PRINTS" id="PR00111">
    <property type="entry name" value="ABHYDROLASE"/>
</dbReference>
<dbReference type="OrthoDB" id="190201at2759"/>
<dbReference type="SUPFAM" id="SSF53474">
    <property type="entry name" value="alpha/beta-Hydrolases"/>
    <property type="match status" value="1"/>
</dbReference>
<gene>
    <name evidence="4" type="ORF">HCN44_001509</name>
</gene>
<name>A0A834XW01_APHGI</name>
<comment type="caution">
    <text evidence="4">The sequence shown here is derived from an EMBL/GenBank/DDBJ whole genome shotgun (WGS) entry which is preliminary data.</text>
</comment>
<dbReference type="InterPro" id="IPR050266">
    <property type="entry name" value="AB_hydrolase_sf"/>
</dbReference>
<dbReference type="EMBL" id="JACMRX010000003">
    <property type="protein sequence ID" value="KAF7992184.1"/>
    <property type="molecule type" value="Genomic_DNA"/>
</dbReference>
<evidence type="ECO:0000256" key="2">
    <source>
        <dbReference type="ARBA" id="ARBA00022801"/>
    </source>
</evidence>
<evidence type="ECO:0000256" key="1">
    <source>
        <dbReference type="ARBA" id="ARBA00008645"/>
    </source>
</evidence>
<dbReference type="AlphaFoldDB" id="A0A834XW01"/>
<dbReference type="GO" id="GO:0016020">
    <property type="term" value="C:membrane"/>
    <property type="evidence" value="ECO:0007669"/>
    <property type="project" value="TreeGrafter"/>
</dbReference>
<dbReference type="Pfam" id="PF00561">
    <property type="entry name" value="Abhydrolase_1"/>
    <property type="match status" value="1"/>
</dbReference>
<organism evidence="4 5">
    <name type="scientific">Aphidius gifuensis</name>
    <name type="common">Parasitoid wasp</name>
    <dbReference type="NCBI Taxonomy" id="684658"/>
    <lineage>
        <taxon>Eukaryota</taxon>
        <taxon>Metazoa</taxon>
        <taxon>Ecdysozoa</taxon>
        <taxon>Arthropoda</taxon>
        <taxon>Hexapoda</taxon>
        <taxon>Insecta</taxon>
        <taxon>Pterygota</taxon>
        <taxon>Neoptera</taxon>
        <taxon>Endopterygota</taxon>
        <taxon>Hymenoptera</taxon>
        <taxon>Apocrita</taxon>
        <taxon>Ichneumonoidea</taxon>
        <taxon>Braconidae</taxon>
        <taxon>Aphidiinae</taxon>
        <taxon>Aphidius</taxon>
    </lineage>
</organism>
<dbReference type="GO" id="GO:0016787">
    <property type="term" value="F:hydrolase activity"/>
    <property type="evidence" value="ECO:0007669"/>
    <property type="project" value="UniProtKB-KW"/>
</dbReference>
<protein>
    <recommendedName>
        <fullName evidence="3">AB hydrolase-1 domain-containing protein</fullName>
    </recommendedName>
</protein>
<sequence>MFKLIGRNIRSMTLRYKHSDLKMNREFKEVEIKVPWGKISGKLWGPENVPPILAIHGWQDNAGSFDPLAECLPENISLLAIDLPGHGYSSWIPKGMPYSPIIYLQTIERVKKYYGMDKIGLIGHSLGGMVTFNYTSLYPENVKYVVAFDYFKYPSFNPDRHFTLFTKEFDEFFKMENWSDDKLPPSYTETDAISRWIASTNKSLDENMCKILMTRGVTKIHDNGNVYFHRDPRVKLFLANTGLSHEQLRHMAARITCPYMIIKGEQSRYNERREFYYDLLKVIENYSSDFKFYTCIGTHHFHMSSPRTVADFITPFLNKYN</sequence>
<dbReference type="InterPro" id="IPR029058">
    <property type="entry name" value="AB_hydrolase_fold"/>
</dbReference>